<protein>
    <submittedName>
        <fullName evidence="1">Uncharacterized protein</fullName>
    </submittedName>
</protein>
<dbReference type="Proteomes" id="UP001165065">
    <property type="component" value="Unassembled WGS sequence"/>
</dbReference>
<evidence type="ECO:0000313" key="2">
    <source>
        <dbReference type="Proteomes" id="UP001165065"/>
    </source>
</evidence>
<accession>A0A9W7G7P9</accession>
<proteinExistence type="predicted"/>
<dbReference type="AlphaFoldDB" id="A0A9W7G7P9"/>
<dbReference type="EMBL" id="BRYA01000062">
    <property type="protein sequence ID" value="GMI36124.1"/>
    <property type="molecule type" value="Genomic_DNA"/>
</dbReference>
<gene>
    <name evidence="1" type="ORF">TrCOL_g4442</name>
</gene>
<name>A0A9W7G7P9_9STRA</name>
<evidence type="ECO:0000313" key="1">
    <source>
        <dbReference type="EMBL" id="GMI36124.1"/>
    </source>
</evidence>
<reference evidence="2" key="1">
    <citation type="journal article" date="2023" name="Commun. Biol.">
        <title>Genome analysis of Parmales, the sister group of diatoms, reveals the evolutionary specialization of diatoms from phago-mixotrophs to photoautotrophs.</title>
        <authorList>
            <person name="Ban H."/>
            <person name="Sato S."/>
            <person name="Yoshikawa S."/>
            <person name="Yamada K."/>
            <person name="Nakamura Y."/>
            <person name="Ichinomiya M."/>
            <person name="Sato N."/>
            <person name="Blanc-Mathieu R."/>
            <person name="Endo H."/>
            <person name="Kuwata A."/>
            <person name="Ogata H."/>
        </authorList>
    </citation>
    <scope>NUCLEOTIDE SEQUENCE [LARGE SCALE GENOMIC DNA]</scope>
</reference>
<organism evidence="1 2">
    <name type="scientific">Triparma columacea</name>
    <dbReference type="NCBI Taxonomy" id="722753"/>
    <lineage>
        <taxon>Eukaryota</taxon>
        <taxon>Sar</taxon>
        <taxon>Stramenopiles</taxon>
        <taxon>Ochrophyta</taxon>
        <taxon>Bolidophyceae</taxon>
        <taxon>Parmales</taxon>
        <taxon>Triparmaceae</taxon>
        <taxon>Triparma</taxon>
    </lineage>
</organism>
<sequence>MSSITTLSPFRAEFNTDIDKNERICSDIRSFVLTLEKLPKFDKHRNSVREKIWLTNILPFLAMESCPWVADQATERAQTRIEVDSEVEMGDEFCRGEKHQVLEPAKEFSSTLNILGEPNSHPSSTWERMSITGGVEFGKIYVEFTLRALARREENEENRIKREQLSSGLRCKLARKNKELEEETKGRDMDQRRGFVVAFGSPQRRGRGRNPIKTIGY</sequence>
<dbReference type="OrthoDB" id="10496024at2759"/>
<comment type="caution">
    <text evidence="1">The sequence shown here is derived from an EMBL/GenBank/DDBJ whole genome shotgun (WGS) entry which is preliminary data.</text>
</comment>
<keyword evidence="2" id="KW-1185">Reference proteome</keyword>